<evidence type="ECO:0000256" key="2">
    <source>
        <dbReference type="ARBA" id="ARBA00001966"/>
    </source>
</evidence>
<dbReference type="GO" id="GO:0010181">
    <property type="term" value="F:FMN binding"/>
    <property type="evidence" value="ECO:0007669"/>
    <property type="project" value="InterPro"/>
</dbReference>
<keyword evidence="7" id="KW-0560">Oxidoreductase</keyword>
<dbReference type="Gene3D" id="3.20.20.70">
    <property type="entry name" value="Aldolase class I"/>
    <property type="match status" value="1"/>
</dbReference>
<dbReference type="InterPro" id="IPR023967">
    <property type="entry name" value="CHP03996_oxidoreductase"/>
</dbReference>
<evidence type="ECO:0000313" key="11">
    <source>
        <dbReference type="EMBL" id="CAB4733289.1"/>
    </source>
</evidence>
<name>A0A6J6SG60_9ZZZZ</name>
<keyword evidence="9" id="KW-0411">Iron-sulfur</keyword>
<gene>
    <name evidence="11" type="ORF">UFOPK2766_00467</name>
</gene>
<feature type="domain" description="NADH:flavin oxidoreductase/NADH oxidase N-terminal" evidence="10">
    <location>
        <begin position="20"/>
        <end position="354"/>
    </location>
</feature>
<dbReference type="EMBL" id="CAEZYU010000013">
    <property type="protein sequence ID" value="CAB4733289.1"/>
    <property type="molecule type" value="Genomic_DNA"/>
</dbReference>
<evidence type="ECO:0000256" key="9">
    <source>
        <dbReference type="ARBA" id="ARBA00023014"/>
    </source>
</evidence>
<dbReference type="InterPro" id="IPR001155">
    <property type="entry name" value="OxRdtase_FMN_N"/>
</dbReference>
<keyword evidence="4" id="KW-0285">Flavoprotein</keyword>
<proteinExistence type="inferred from homology"/>
<evidence type="ECO:0000256" key="7">
    <source>
        <dbReference type="ARBA" id="ARBA00023002"/>
    </source>
</evidence>
<evidence type="ECO:0000259" key="10">
    <source>
        <dbReference type="Pfam" id="PF00724"/>
    </source>
</evidence>
<organism evidence="11">
    <name type="scientific">freshwater metagenome</name>
    <dbReference type="NCBI Taxonomy" id="449393"/>
    <lineage>
        <taxon>unclassified sequences</taxon>
        <taxon>metagenomes</taxon>
        <taxon>ecological metagenomes</taxon>
    </lineage>
</organism>
<dbReference type="SUPFAM" id="SSF51395">
    <property type="entry name" value="FMN-linked oxidoreductases"/>
    <property type="match status" value="1"/>
</dbReference>
<comment type="cofactor">
    <cofactor evidence="2">
        <name>[4Fe-4S] cluster</name>
        <dbReference type="ChEBI" id="CHEBI:49883"/>
    </cofactor>
</comment>
<evidence type="ECO:0000256" key="8">
    <source>
        <dbReference type="ARBA" id="ARBA00023004"/>
    </source>
</evidence>
<evidence type="ECO:0000256" key="5">
    <source>
        <dbReference type="ARBA" id="ARBA00022643"/>
    </source>
</evidence>
<comment type="cofactor">
    <cofactor evidence="1">
        <name>FMN</name>
        <dbReference type="ChEBI" id="CHEBI:58210"/>
    </cofactor>
</comment>
<evidence type="ECO:0000256" key="1">
    <source>
        <dbReference type="ARBA" id="ARBA00001917"/>
    </source>
</evidence>
<dbReference type="Pfam" id="PF00724">
    <property type="entry name" value="Oxidored_FMN"/>
    <property type="match status" value="1"/>
</dbReference>
<protein>
    <submittedName>
        <fullName evidence="11">Unannotated protein</fullName>
    </submittedName>
</protein>
<dbReference type="GO" id="GO:0033543">
    <property type="term" value="P:fatty acid beta-oxidation, unsaturated, even number, reductase/isomerase pathway"/>
    <property type="evidence" value="ECO:0007669"/>
    <property type="project" value="TreeGrafter"/>
</dbReference>
<keyword evidence="8" id="KW-0408">Iron</keyword>
<dbReference type="GO" id="GO:0046872">
    <property type="term" value="F:metal ion binding"/>
    <property type="evidence" value="ECO:0007669"/>
    <property type="project" value="UniProtKB-KW"/>
</dbReference>
<comment type="similarity">
    <text evidence="3">In the N-terminal section; belongs to the NADH:flavin oxidoreductase/NADH oxidase family.</text>
</comment>
<dbReference type="GO" id="GO:0008670">
    <property type="term" value="F:2,4-dienoyl-CoA reductase (NADPH) activity"/>
    <property type="evidence" value="ECO:0007669"/>
    <property type="project" value="TreeGrafter"/>
</dbReference>
<evidence type="ECO:0000256" key="6">
    <source>
        <dbReference type="ARBA" id="ARBA00022723"/>
    </source>
</evidence>
<dbReference type="PANTHER" id="PTHR42917">
    <property type="entry name" value="2,4-DIENOYL-COA REDUCTASE"/>
    <property type="match status" value="1"/>
</dbReference>
<evidence type="ECO:0000256" key="4">
    <source>
        <dbReference type="ARBA" id="ARBA00022630"/>
    </source>
</evidence>
<accession>A0A6J6SG60</accession>
<dbReference type="Pfam" id="PF13450">
    <property type="entry name" value="NAD_binding_8"/>
    <property type="match status" value="1"/>
</dbReference>
<dbReference type="InterPro" id="IPR036188">
    <property type="entry name" value="FAD/NAD-bd_sf"/>
</dbReference>
<reference evidence="11" key="1">
    <citation type="submission" date="2020-05" db="EMBL/GenBank/DDBJ databases">
        <authorList>
            <person name="Chiriac C."/>
            <person name="Salcher M."/>
            <person name="Ghai R."/>
            <person name="Kavagutti S V."/>
        </authorList>
    </citation>
    <scope>NUCLEOTIDE SEQUENCE</scope>
</reference>
<dbReference type="InterPro" id="IPR051793">
    <property type="entry name" value="NADH:flavin_oxidoreductase"/>
</dbReference>
<evidence type="ECO:0000256" key="3">
    <source>
        <dbReference type="ARBA" id="ARBA00011048"/>
    </source>
</evidence>
<sequence>MVTPEGLGESAEVSQSGGVKLLEPLNLGMLQAPNRIIFGPHETNLGSGRSLSDAHVAYYQRRAAGGAGIIVTEEASVHQSDWPYERSPLALQCADGWESIASACSAEGSLVLAAIGHAGGQGTSHWSQRELWAPSRVPEVNSREIPKWMEPEDIAQVIDGFAAAALLAVQSGCDGVEINAGQYSLVRQFLSGLTNQRSDQWGGDRRLFLTQVLTAVRSAIGPEKLLAVRLSCDELAPWAGITPEQAPELAAEIAHEPQEGPIDLLTVVRGSIYSVSATRPGGHTPPGFNLELSRAVREQVRLATSNRVAVAVQGSIVDVAQAEWALTDGIADAVEMTRAQISDAQLVSKLRSGTAARIRPCTLSNQKSQVRDNRNPIVTALGDPLSGYETKDAPPETAAAHRVELTVVGGGPGGLEAARVAAIRGHQVRLFEASDSFGGMVRVAAKGPGWDRLALLVDWLEAECRIEGVELINNHRVTPGELNGHVIVAVGGREGLRAYEQQPGSVVRTAAEALDDPESLPQGAVLIWDPIGGPIGVALAELLAERGVEVHIATQDNIVGNELARSGDLAPANARLLQAGVHLHPRMLLRSVSAEGATLEDRFSAQRQQLPVAVVIDAGHRLPNDALGLELADVARVQASSVGDCVAPRTIYEAILEGRRAAIALG</sequence>
<keyword evidence="5" id="KW-0288">FMN</keyword>
<dbReference type="Gene3D" id="3.50.50.60">
    <property type="entry name" value="FAD/NAD(P)-binding domain"/>
    <property type="match status" value="1"/>
</dbReference>
<dbReference type="GO" id="GO:0051536">
    <property type="term" value="F:iron-sulfur cluster binding"/>
    <property type="evidence" value="ECO:0007669"/>
    <property type="project" value="UniProtKB-KW"/>
</dbReference>
<dbReference type="Gene3D" id="3.40.50.720">
    <property type="entry name" value="NAD(P)-binding Rossmann-like Domain"/>
    <property type="match status" value="1"/>
</dbReference>
<dbReference type="AlphaFoldDB" id="A0A6J6SG60"/>
<dbReference type="PANTHER" id="PTHR42917:SF2">
    <property type="entry name" value="2,4-DIENOYL-COA REDUCTASE [(2E)-ENOYL-COA-PRODUCING]"/>
    <property type="match status" value="1"/>
</dbReference>
<dbReference type="SUPFAM" id="SSF51905">
    <property type="entry name" value="FAD/NAD(P)-binding domain"/>
    <property type="match status" value="1"/>
</dbReference>
<keyword evidence="6" id="KW-0479">Metal-binding</keyword>
<dbReference type="NCBIfam" id="TIGR03996">
    <property type="entry name" value="mycofact_OYE_1"/>
    <property type="match status" value="1"/>
</dbReference>
<dbReference type="InterPro" id="IPR013785">
    <property type="entry name" value="Aldolase_TIM"/>
</dbReference>